<dbReference type="SMART" id="SM00664">
    <property type="entry name" value="DoH"/>
    <property type="match status" value="2"/>
</dbReference>
<feature type="transmembrane region" description="Helical" evidence="3">
    <location>
        <begin position="1309"/>
        <end position="1333"/>
    </location>
</feature>
<feature type="compositionally biased region" description="Basic and acidic residues" evidence="2">
    <location>
        <begin position="521"/>
        <end position="555"/>
    </location>
</feature>
<evidence type="ECO:0000313" key="8">
    <source>
        <dbReference type="Proteomes" id="UP000663880"/>
    </source>
</evidence>
<feature type="compositionally biased region" description="Basic and acidic residues" evidence="2">
    <location>
        <begin position="606"/>
        <end position="624"/>
    </location>
</feature>
<reference evidence="7" key="1">
    <citation type="submission" date="2021-02" db="EMBL/GenBank/DDBJ databases">
        <authorList>
            <person name="Steward A R."/>
        </authorList>
    </citation>
    <scope>NUCLEOTIDE SEQUENCE</scope>
</reference>
<dbReference type="PANTHER" id="PTHR46901">
    <property type="entry name" value="GH04942P"/>
    <property type="match status" value="1"/>
</dbReference>
<feature type="compositionally biased region" description="Basic and acidic residues" evidence="2">
    <location>
        <begin position="303"/>
        <end position="327"/>
    </location>
</feature>
<dbReference type="PROSITE" id="PS50026">
    <property type="entry name" value="EGF_3"/>
    <property type="match status" value="1"/>
</dbReference>
<evidence type="ECO:0000256" key="1">
    <source>
        <dbReference type="PROSITE-ProRule" id="PRU00076"/>
    </source>
</evidence>
<feature type="chain" id="PRO_5032522937" description="Cell surface glycoprotein 1" evidence="4">
    <location>
        <begin position="20"/>
        <end position="1511"/>
    </location>
</feature>
<evidence type="ECO:0000256" key="3">
    <source>
        <dbReference type="SAM" id="Phobius"/>
    </source>
</evidence>
<feature type="compositionally biased region" description="Basic and acidic residues" evidence="2">
    <location>
        <begin position="646"/>
        <end position="744"/>
    </location>
</feature>
<dbReference type="Pfam" id="PF03351">
    <property type="entry name" value="DOMON"/>
    <property type="match status" value="2"/>
</dbReference>
<feature type="compositionally biased region" description="Basic and acidic residues" evidence="2">
    <location>
        <begin position="345"/>
        <end position="359"/>
    </location>
</feature>
<dbReference type="InterPro" id="IPR005018">
    <property type="entry name" value="DOMON_domain"/>
</dbReference>
<keyword evidence="1" id="KW-0245">EGF-like domain</keyword>
<feature type="compositionally biased region" description="Pro residues" evidence="2">
    <location>
        <begin position="763"/>
        <end position="781"/>
    </location>
</feature>
<evidence type="ECO:0000256" key="4">
    <source>
        <dbReference type="SAM" id="SignalP"/>
    </source>
</evidence>
<keyword evidence="1" id="KW-1015">Disulfide bond</keyword>
<evidence type="ECO:0000259" key="6">
    <source>
        <dbReference type="PROSITE" id="PS50836"/>
    </source>
</evidence>
<feature type="compositionally biased region" description="Low complexity" evidence="2">
    <location>
        <begin position="1393"/>
        <end position="1416"/>
    </location>
</feature>
<feature type="domain" description="DOMON" evidence="6">
    <location>
        <begin position="786"/>
        <end position="911"/>
    </location>
</feature>
<accession>A0A821MQA6</accession>
<feature type="disulfide bond" evidence="1">
    <location>
        <begin position="213"/>
        <end position="222"/>
    </location>
</feature>
<gene>
    <name evidence="7" type="ORF">PMACD_LOCUS1810</name>
</gene>
<dbReference type="EMBL" id="CAJOBZ010000003">
    <property type="protein sequence ID" value="CAF4770782.1"/>
    <property type="molecule type" value="Genomic_DNA"/>
</dbReference>
<feature type="compositionally biased region" description="Pro residues" evidence="2">
    <location>
        <begin position="456"/>
        <end position="471"/>
    </location>
</feature>
<feature type="compositionally biased region" description="Pro residues" evidence="2">
    <location>
        <begin position="1377"/>
        <end position="1388"/>
    </location>
</feature>
<evidence type="ECO:0000313" key="7">
    <source>
        <dbReference type="EMBL" id="CAF4770782.1"/>
    </source>
</evidence>
<feature type="compositionally biased region" description="Pro residues" evidence="2">
    <location>
        <begin position="625"/>
        <end position="635"/>
    </location>
</feature>
<protein>
    <recommendedName>
        <fullName evidence="9">Cell surface glycoprotein 1</fullName>
    </recommendedName>
</protein>
<keyword evidence="3" id="KW-0812">Transmembrane</keyword>
<dbReference type="InterPro" id="IPR045266">
    <property type="entry name" value="DOH_DOMON"/>
</dbReference>
<sequence>MAALLRLVCALSAFVCVNGHVALTYPPARKYDLDFLDNSRTKPPCGMPKGSIRTSFLAGSAFTVHWHLAYAHRGGFSLRILDYLERPLLDLTPRAGGSEFVRDDVTAQKYEVHLPSDFTCENCTLQLQREAGEWGANYRFWSCADIDILPRKQFHETCSGKGFHILGRCKCNKLHSGARCQFSDECSEDTDCGLRGKCVDVNATESPSRMCYCPHGFYGKGCNKKAPWKDKALNLGLYSKRELSKDFFLYWRVIRDLQEMEIVMMVNGTSYAAVGWRPQGLKKECKNFPVLGSPPETQSEPLPKPEPKSEPAPKSEPEPSPEPKSEPQPEPEPSPEPSSEPEPTPEPKAEPLPEPESPKSELTSTLEPKPEPSSTSDETSTEAYNYENDRNKRVAMHTLDGFDFKNLGNDVTVKTSISYKISSSKGRKKRAAQEIEKSNVETSTSFIDHETANYPIPLPTKPTVELPPPTKYKPFKPKIKLGPRPLLISPQESKATPKPPSQPKTEPEPNPGSQSEPEPSPEPKVEPEPSPEPKVEPEPSPEPKVEPEPSPEPKSEPAPSPEPKSEPHSSPKPIADLTPTVNTDSESSQEPKSRQPKSRTISIKEPTSEPKSEPEPKPEPKSEPEPAPQPEPESSPEPTSEPESTPEPKAEPEPTPEPKSEPEPTPEPKSEPEPSPEPKAEPEPTSEPKAEPEPTSEPKAEPEPTPEPKAEPEPTSEPKAEPEPTSEPKAEPEPTSDPKAEPEPTSHPNAKPEPSAKRKSEPEPSPEPNSEPTPIPEPESTPEPTSEIDPTPEPSAEADAENLLVKGLYEETGYFPSHEYVPKFDFNPMDCTDIVIGTARGNYHRVLDYYTRDRSTPRVDTFWGGHDDITASSGFEENGVTTIMFRKKIKAKEPTDHSLVDDLMHVIWARGQEMGRYIHAPPAGLTQGDFYRPDELKYHGHGDQRGVVAMNFFEETKTSLSGSISSLENNKCGAQFKWPTDCDVANNTCDYVASWEYLGQKRGKDSIRFTIITKQTKYWTGIGFSRDQKMSQTDAILGWVDSRSGRPFVGDAWLSGYAAPRFDSRQDITQAKGETSDGFTTLSFVRKRDTGDSKDLQFTDTECLYLMFVTQGGNFDAVNKRTSKHQQVPIVTDDKICIKPCGPEPIEEEQTTEAIVPGSHTYALLIRITGLADSFRPPAAASPEYEELAQRVVNSLAGELARTKGYKDVKVNGFMQNETKAILAELTLKSIESNLIEGSARSLEGSPAQNETEDDTEKWERAVRDTLAKGRVGNLNVDPEFLVFAPESLVISGNEEKISEGGFGSAARLWVVVGCVAALVLLALVQAACTLAHSTRDKHRKDRLIPQTVWKDITSANTNYAFEPFENDEKFNSSRPPTRPTSPPPPRPDQARNGHSGQKNGKSNGNNGHFNGHSNGRVVKTPTGTANRKLQNSAAQYYNDTRSLQRPRSQYGYGRPEHSSYSLPRGPQSPASVQSGHSGRSREPAQPDFYFMPSQRKHEGEVVRVYVTPRD</sequence>
<keyword evidence="8" id="KW-1185">Reference proteome</keyword>
<feature type="compositionally biased region" description="Polar residues" evidence="2">
    <location>
        <begin position="579"/>
        <end position="590"/>
    </location>
</feature>
<feature type="compositionally biased region" description="Low complexity" evidence="2">
    <location>
        <begin position="372"/>
        <end position="382"/>
    </location>
</feature>
<dbReference type="CDD" id="cd09631">
    <property type="entry name" value="DOMON_DOH"/>
    <property type="match status" value="2"/>
</dbReference>
<comment type="caution">
    <text evidence="7">The sequence shown here is derived from an EMBL/GenBank/DDBJ whole genome shotgun (WGS) entry which is preliminary data.</text>
</comment>
<dbReference type="PANTHER" id="PTHR46901:SF2">
    <property type="entry name" value="GH04942P"/>
    <property type="match status" value="1"/>
</dbReference>
<evidence type="ECO:0000259" key="5">
    <source>
        <dbReference type="PROSITE" id="PS50026"/>
    </source>
</evidence>
<proteinExistence type="predicted"/>
<feature type="region of interest" description="Disordered" evidence="2">
    <location>
        <begin position="1364"/>
        <end position="1496"/>
    </location>
</feature>
<feature type="compositionally biased region" description="Polar residues" evidence="2">
    <location>
        <begin position="1422"/>
        <end position="1448"/>
    </location>
</feature>
<keyword evidence="3" id="KW-1133">Transmembrane helix</keyword>
<feature type="signal peptide" evidence="4">
    <location>
        <begin position="1"/>
        <end position="19"/>
    </location>
</feature>
<dbReference type="CDD" id="cd00054">
    <property type="entry name" value="EGF_CA"/>
    <property type="match status" value="1"/>
</dbReference>
<dbReference type="OrthoDB" id="188511at2759"/>
<feature type="region of interest" description="Disordered" evidence="2">
    <location>
        <begin position="420"/>
        <end position="797"/>
    </location>
</feature>
<dbReference type="Proteomes" id="UP000663880">
    <property type="component" value="Unassembled WGS sequence"/>
</dbReference>
<dbReference type="Gene3D" id="2.60.120.260">
    <property type="entry name" value="Galactose-binding domain-like"/>
    <property type="match status" value="1"/>
</dbReference>
<evidence type="ECO:0008006" key="9">
    <source>
        <dbReference type="Google" id="ProtNLM"/>
    </source>
</evidence>
<organism evidence="7 8">
    <name type="scientific">Pieris macdunnoughi</name>
    <dbReference type="NCBI Taxonomy" id="345717"/>
    <lineage>
        <taxon>Eukaryota</taxon>
        <taxon>Metazoa</taxon>
        <taxon>Ecdysozoa</taxon>
        <taxon>Arthropoda</taxon>
        <taxon>Hexapoda</taxon>
        <taxon>Insecta</taxon>
        <taxon>Pterygota</taxon>
        <taxon>Neoptera</taxon>
        <taxon>Endopterygota</taxon>
        <taxon>Lepidoptera</taxon>
        <taxon>Glossata</taxon>
        <taxon>Ditrysia</taxon>
        <taxon>Papilionoidea</taxon>
        <taxon>Pieridae</taxon>
        <taxon>Pierinae</taxon>
        <taxon>Pieris</taxon>
    </lineage>
</organism>
<dbReference type="PROSITE" id="PS01186">
    <property type="entry name" value="EGF_2"/>
    <property type="match status" value="1"/>
</dbReference>
<evidence type="ECO:0000256" key="2">
    <source>
        <dbReference type="SAM" id="MobiDB-lite"/>
    </source>
</evidence>
<dbReference type="PROSITE" id="PS00022">
    <property type="entry name" value="EGF_1"/>
    <property type="match status" value="1"/>
</dbReference>
<keyword evidence="4" id="KW-0732">Signal</keyword>
<feature type="domain" description="DOMON" evidence="6">
    <location>
        <begin position="989"/>
        <end position="1112"/>
    </location>
</feature>
<dbReference type="InterPro" id="IPR000742">
    <property type="entry name" value="EGF"/>
</dbReference>
<comment type="caution">
    <text evidence="1">Lacks conserved residue(s) required for the propagation of feature annotation.</text>
</comment>
<keyword evidence="3" id="KW-0472">Membrane</keyword>
<name>A0A821MQA6_9NEOP</name>
<dbReference type="PROSITE" id="PS50836">
    <property type="entry name" value="DOMON"/>
    <property type="match status" value="2"/>
</dbReference>
<feature type="domain" description="EGF-like" evidence="5">
    <location>
        <begin position="182"/>
        <end position="223"/>
    </location>
</feature>
<feature type="compositionally biased region" description="Polar residues" evidence="2">
    <location>
        <begin position="1469"/>
        <end position="1478"/>
    </location>
</feature>
<feature type="region of interest" description="Disordered" evidence="2">
    <location>
        <begin position="287"/>
        <end position="391"/>
    </location>
</feature>
<feature type="compositionally biased region" description="Pro residues" evidence="2">
    <location>
        <begin position="328"/>
        <end position="344"/>
    </location>
</feature>